<sequence length="73" mass="8362">MLVTTPLVCMSSYGSIHGADPTPDFEPQQSMSLVDRLYAYDLTWSTKLYRRFGRDPTPRLCWEIFSHSGDGFL</sequence>
<dbReference type="Proteomes" id="UP001157938">
    <property type="component" value="Unassembled WGS sequence"/>
</dbReference>
<evidence type="ECO:0000313" key="2">
    <source>
        <dbReference type="Proteomes" id="UP001157938"/>
    </source>
</evidence>
<proteinExistence type="predicted"/>
<organism evidence="1 2">
    <name type="scientific">Peronospora farinosa</name>
    <dbReference type="NCBI Taxonomy" id="134698"/>
    <lineage>
        <taxon>Eukaryota</taxon>
        <taxon>Sar</taxon>
        <taxon>Stramenopiles</taxon>
        <taxon>Oomycota</taxon>
        <taxon>Peronosporomycetes</taxon>
        <taxon>Peronosporales</taxon>
        <taxon>Peronosporaceae</taxon>
        <taxon>Peronospora</taxon>
    </lineage>
</organism>
<reference evidence="1 2" key="1">
    <citation type="submission" date="2021-11" db="EMBL/GenBank/DDBJ databases">
        <authorList>
            <person name="Islam A."/>
            <person name="Islam S."/>
            <person name="Flora M.S."/>
            <person name="Rahman M."/>
            <person name="Ziaur R.M."/>
            <person name="Epstein J.H."/>
            <person name="Hassan M."/>
            <person name="Klassen M."/>
            <person name="Woodard K."/>
            <person name="Webb A."/>
            <person name="Webby R.J."/>
            <person name="El Zowalaty M.E."/>
        </authorList>
    </citation>
    <scope>NUCLEOTIDE SEQUENCE [LARGE SCALE GENOMIC DNA]</scope>
    <source>
        <strain evidence="1">Pf1</strain>
    </source>
</reference>
<gene>
    <name evidence="1" type="ORF">PFR001_LOCUS2685</name>
</gene>
<dbReference type="EMBL" id="CAKLBC010000580">
    <property type="protein sequence ID" value="CAH0487107.1"/>
    <property type="molecule type" value="Genomic_DNA"/>
</dbReference>
<protein>
    <submittedName>
        <fullName evidence="1">Uncharacterized protein</fullName>
    </submittedName>
</protein>
<keyword evidence="2" id="KW-1185">Reference proteome</keyword>
<comment type="caution">
    <text evidence="1">The sequence shown here is derived from an EMBL/GenBank/DDBJ whole genome shotgun (WGS) entry which is preliminary data.</text>
</comment>
<name>A0ABN8BZ73_9STRA</name>
<evidence type="ECO:0000313" key="1">
    <source>
        <dbReference type="EMBL" id="CAH0487107.1"/>
    </source>
</evidence>
<accession>A0ABN8BZ73</accession>